<organism evidence="5 6">
    <name type="scientific">Tilletia horrida</name>
    <dbReference type="NCBI Taxonomy" id="155126"/>
    <lineage>
        <taxon>Eukaryota</taxon>
        <taxon>Fungi</taxon>
        <taxon>Dikarya</taxon>
        <taxon>Basidiomycota</taxon>
        <taxon>Ustilaginomycotina</taxon>
        <taxon>Exobasidiomycetes</taxon>
        <taxon>Tilletiales</taxon>
        <taxon>Tilletiaceae</taxon>
        <taxon>Tilletia</taxon>
    </lineage>
</organism>
<feature type="domain" description="CCHC-type" evidence="4">
    <location>
        <begin position="251"/>
        <end position="266"/>
    </location>
</feature>
<dbReference type="EMBL" id="JAPDMQ010001413">
    <property type="protein sequence ID" value="KAK0518128.1"/>
    <property type="molecule type" value="Genomic_DNA"/>
</dbReference>
<keyword evidence="6" id="KW-1185">Reference proteome</keyword>
<dbReference type="PROSITE" id="PS50158">
    <property type="entry name" value="ZF_CCHC"/>
    <property type="match status" value="1"/>
</dbReference>
<gene>
    <name evidence="5" type="ORF">OC842_007889</name>
</gene>
<evidence type="ECO:0000256" key="3">
    <source>
        <dbReference type="SAM" id="MobiDB-lite"/>
    </source>
</evidence>
<proteinExistence type="predicted"/>
<keyword evidence="1" id="KW-0507">mRNA processing</keyword>
<dbReference type="SMART" id="SM00343">
    <property type="entry name" value="ZnF_C2HC"/>
    <property type="match status" value="1"/>
</dbReference>
<dbReference type="AlphaFoldDB" id="A0AAN6G5B1"/>
<dbReference type="Proteomes" id="UP001176521">
    <property type="component" value="Unassembled WGS sequence"/>
</dbReference>
<reference evidence="5" key="1">
    <citation type="journal article" date="2023" name="PhytoFront">
        <title>Draft Genome Resources of Seven Strains of Tilletia horrida, Causal Agent of Kernel Smut of Rice.</title>
        <authorList>
            <person name="Khanal S."/>
            <person name="Antony Babu S."/>
            <person name="Zhou X.G."/>
        </authorList>
    </citation>
    <scope>NUCLEOTIDE SEQUENCE</scope>
    <source>
        <strain evidence="5">TX3</strain>
    </source>
</reference>
<dbReference type="Gene3D" id="4.10.60.10">
    <property type="entry name" value="Zinc finger, CCHC-type"/>
    <property type="match status" value="1"/>
</dbReference>
<dbReference type="SUPFAM" id="SSF57756">
    <property type="entry name" value="Retrovirus zinc finger-like domains"/>
    <property type="match status" value="1"/>
</dbReference>
<evidence type="ECO:0000313" key="5">
    <source>
        <dbReference type="EMBL" id="KAK0518128.1"/>
    </source>
</evidence>
<evidence type="ECO:0000256" key="1">
    <source>
        <dbReference type="ARBA" id="ARBA00022664"/>
    </source>
</evidence>
<sequence length="321" mass="35499">MAPPDKWSGEQSLQKFTDFVHSVAHYFKIHAPLSESLKVDLIGGYLSGDPLDWYWRYVAPNEGHWTAADVMVGIRRQFLVDELSRKAADDFDSAKQGSQDVHAFQTLLLKLADQMAEYPSPVALNRRLLKGLKHSISSAIVANRGIDAEMSSWEDIVHAAMDQERAFRYANTLKDTPLSTKTENTAPDVRKKDEPARMPNIPPATRVKPFNPSPGGLPSAPRPPHGSHVRNTAAPQPSGIRPTGPKPTDQCRRCGAFGHWSSDCPERLATNRVSLSDESQQNDDEELSEANVFVLGDDNGDACDEMIYGDDIAFFAELGEE</sequence>
<feature type="region of interest" description="Disordered" evidence="3">
    <location>
        <begin position="172"/>
        <end position="250"/>
    </location>
</feature>
<keyword evidence="2" id="KW-0862">Zinc</keyword>
<keyword evidence="2" id="KW-0479">Metal-binding</keyword>
<dbReference type="Pfam" id="PF00098">
    <property type="entry name" value="zf-CCHC"/>
    <property type="match status" value="1"/>
</dbReference>
<protein>
    <recommendedName>
        <fullName evidence="4">CCHC-type domain-containing protein</fullName>
    </recommendedName>
</protein>
<comment type="caution">
    <text evidence="5">The sequence shown here is derived from an EMBL/GenBank/DDBJ whole genome shotgun (WGS) entry which is preliminary data.</text>
</comment>
<dbReference type="GO" id="GO:0008270">
    <property type="term" value="F:zinc ion binding"/>
    <property type="evidence" value="ECO:0007669"/>
    <property type="project" value="UniProtKB-KW"/>
</dbReference>
<name>A0AAN6G5B1_9BASI</name>
<dbReference type="InterPro" id="IPR001878">
    <property type="entry name" value="Znf_CCHC"/>
</dbReference>
<feature type="compositionally biased region" description="Polar residues" evidence="3">
    <location>
        <begin position="173"/>
        <end position="185"/>
    </location>
</feature>
<evidence type="ECO:0000256" key="2">
    <source>
        <dbReference type="PROSITE-ProRule" id="PRU00047"/>
    </source>
</evidence>
<dbReference type="GO" id="GO:0006397">
    <property type="term" value="P:mRNA processing"/>
    <property type="evidence" value="ECO:0007669"/>
    <property type="project" value="UniProtKB-KW"/>
</dbReference>
<dbReference type="GO" id="GO:0003676">
    <property type="term" value="F:nucleic acid binding"/>
    <property type="evidence" value="ECO:0007669"/>
    <property type="project" value="InterPro"/>
</dbReference>
<dbReference type="InterPro" id="IPR036875">
    <property type="entry name" value="Znf_CCHC_sf"/>
</dbReference>
<evidence type="ECO:0000259" key="4">
    <source>
        <dbReference type="PROSITE" id="PS50158"/>
    </source>
</evidence>
<accession>A0AAN6G5B1</accession>
<evidence type="ECO:0000313" key="6">
    <source>
        <dbReference type="Proteomes" id="UP001176521"/>
    </source>
</evidence>
<keyword evidence="2" id="KW-0863">Zinc-finger</keyword>